<dbReference type="SUPFAM" id="SSF52540">
    <property type="entry name" value="P-loop containing nucleoside triphosphate hydrolases"/>
    <property type="match status" value="1"/>
</dbReference>
<feature type="domain" description="UvrD-like helicase ATP-binding" evidence="18">
    <location>
        <begin position="1"/>
        <end position="447"/>
    </location>
</feature>
<evidence type="ECO:0000256" key="3">
    <source>
        <dbReference type="ARBA" id="ARBA00022741"/>
    </source>
</evidence>
<dbReference type="InterPro" id="IPR027417">
    <property type="entry name" value="P-loop_NTPase"/>
</dbReference>
<dbReference type="Gene3D" id="3.40.50.300">
    <property type="entry name" value="P-loop containing nucleotide triphosphate hydrolases"/>
    <property type="match status" value="3"/>
</dbReference>
<feature type="binding site" evidence="16">
    <location>
        <begin position="19"/>
        <end position="26"/>
    </location>
    <ligand>
        <name>ATP</name>
        <dbReference type="ChEBI" id="CHEBI:30616"/>
    </ligand>
</feature>
<dbReference type="NCBIfam" id="TIGR00609">
    <property type="entry name" value="recB"/>
    <property type="match status" value="1"/>
</dbReference>
<evidence type="ECO:0000259" key="19">
    <source>
        <dbReference type="PROSITE" id="PS51217"/>
    </source>
</evidence>
<dbReference type="PROSITE" id="PS51217">
    <property type="entry name" value="UVRD_HELICASE_CTER"/>
    <property type="match status" value="1"/>
</dbReference>
<organism evidence="20 21">
    <name type="scientific">Geobacter pickeringii</name>
    <dbReference type="NCBI Taxonomy" id="345632"/>
    <lineage>
        <taxon>Bacteria</taxon>
        <taxon>Pseudomonadati</taxon>
        <taxon>Thermodesulfobacteriota</taxon>
        <taxon>Desulfuromonadia</taxon>
        <taxon>Geobacterales</taxon>
        <taxon>Geobacteraceae</taxon>
        <taxon>Geobacter</taxon>
    </lineage>
</organism>
<dbReference type="Gene3D" id="1.10.486.10">
    <property type="entry name" value="PCRA, domain 4"/>
    <property type="match status" value="1"/>
</dbReference>
<evidence type="ECO:0000256" key="4">
    <source>
        <dbReference type="ARBA" id="ARBA00022763"/>
    </source>
</evidence>
<evidence type="ECO:0000256" key="9">
    <source>
        <dbReference type="ARBA" id="ARBA00022842"/>
    </source>
</evidence>
<evidence type="ECO:0000256" key="10">
    <source>
        <dbReference type="ARBA" id="ARBA00023125"/>
    </source>
</evidence>
<evidence type="ECO:0000256" key="13">
    <source>
        <dbReference type="ARBA" id="ARBA00034617"/>
    </source>
</evidence>
<dbReference type="InterPro" id="IPR014017">
    <property type="entry name" value="DNA_helicase_UvrD-like_C"/>
</dbReference>
<gene>
    <name evidence="20" type="ORF">GPICK_06990</name>
</gene>
<dbReference type="GO" id="GO:0009338">
    <property type="term" value="C:exodeoxyribonuclease V complex"/>
    <property type="evidence" value="ECO:0007669"/>
    <property type="project" value="TreeGrafter"/>
</dbReference>
<keyword evidence="4" id="KW-0227">DNA damage</keyword>
<reference evidence="20 21" key="1">
    <citation type="journal article" date="2015" name="Genome Announc.">
        <title>Complete Genome of Geobacter pickeringii G13T, a Metal-Reducing Isolate from Sedimentary Kaolin Deposits.</title>
        <authorList>
            <person name="Badalamenti J.P."/>
            <person name="Bond D.R."/>
        </authorList>
    </citation>
    <scope>NUCLEOTIDE SEQUENCE [LARGE SCALE GENOMIC DNA]</scope>
    <source>
        <strain evidence="20 21">G13</strain>
    </source>
</reference>
<evidence type="ECO:0000256" key="17">
    <source>
        <dbReference type="SAM" id="MobiDB-lite"/>
    </source>
</evidence>
<name>A0A0B5BK55_9BACT</name>
<accession>A0A0B5BK55</accession>
<dbReference type="Gene3D" id="3.90.320.10">
    <property type="match status" value="1"/>
</dbReference>
<dbReference type="Gene3D" id="1.10.3170.10">
    <property type="entry name" value="Recbcd, chain B, domain 2"/>
    <property type="match status" value="1"/>
</dbReference>
<dbReference type="AlphaFoldDB" id="A0A0B5BK55"/>
<keyword evidence="8 16" id="KW-0067">ATP-binding</keyword>
<evidence type="ECO:0000256" key="2">
    <source>
        <dbReference type="ARBA" id="ARBA00022723"/>
    </source>
</evidence>
<evidence type="ECO:0000256" key="15">
    <source>
        <dbReference type="ARBA" id="ARBA00048988"/>
    </source>
</evidence>
<evidence type="ECO:0000313" key="21">
    <source>
        <dbReference type="Proteomes" id="UP000057609"/>
    </source>
</evidence>
<evidence type="ECO:0000256" key="14">
    <source>
        <dbReference type="ARBA" id="ARBA00034808"/>
    </source>
</evidence>
<keyword evidence="11" id="KW-0234">DNA repair</keyword>
<dbReference type="STRING" id="345632.GPICK_06990"/>
<feature type="region of interest" description="Disordered" evidence="17">
    <location>
        <begin position="921"/>
        <end position="950"/>
    </location>
</feature>
<dbReference type="Pfam" id="PF00580">
    <property type="entry name" value="UvrD-helicase"/>
    <property type="match status" value="1"/>
</dbReference>
<sequence length="1202" mass="133348">MLTYDNLGMELEGVNLIEASAGTGKTYAIACLFLRLVVEKELLPEQTLVVTFTEAATKELRARIRERLRDARDAFAGLLPPSHIDPFLKGLVANGNGAGPGTTAAIERLDRALQTFDCAAISTIHGFCLRALKENAFESGSLYDTELVADQRGLLQEIADDFWRRSFFGADAELLPAALRDGWTPEKLASFLRGKVGNPELLLLPAFTPDEVAALAGEGGAVYAALADLWRQRRGEIEAILHEHKGLSRSRNNYHPDLVPLLLAGMATYVDGGNPFDLPAGFEKFSAAFMRDNRMKKADPPEHRFFDLCETMTDVVRRRLLALRGSLVTFAAERLAALKGRRNIRFFDDLLADLYRALEGGTGDELALRLRRQYRAALIDEFQDTDPVQYRIFRRIYADGTVPLFLIGDPKQSIYGFRGADIFAYLEARADVPPERRFTMDRNWRSTPEMVKAVNHLFAQRADRPFVVEDIGYPNVAAAREGHPLSLEGRDRAPLQFWFLERTGDDGASIGIAKARQRIVAAVAGEIASLLADGRAGTATIEGEPLVPEDIAVVVRSHGQAALVREALAGFGIPSVVQSTGSLFDTDAARDVLRVMQAVAEPGRESRVRAALATSLFGVPAIGIARLLDDEKGWEGRLAAFRTYHELWQTRGFMTMFRTLLAQEGVRERLLPLEDGERRLTDINHCSEVVHGAAVAGGLGMDRLCAWFGERVSTPPEGEEYQIRLESDEKAVRIVTVHVSKGLEYPIVFCPFAWGGVRDDDGMAVYHDGYRMVADFGSDRLDEHRRKARTENLAENLRLLYVALTRAKYRCYLAWGKIRYAGTSAPAYLLHPPAGGDAADVAAALAEAFEKLSDATLVQRLADLRQGNEALLTVTVNPEPAGERYRGDRGIPSAAVCRQFRGRIDGEWRVASFTSFVARHRPEEELPDRDQRDGGAAEPPEAERSVPPPDSIFAFPRGAQAGIALHAIFEKLDFAGADEGAVRGVVARQLERYGFDAAWCGPVCALVWNVFRAPLADAEGTGFLAALKKGEWIPELEFYVPLRFVTSERVAEVLRRWGGLPGGASLAEVADRLDFRPARGMVRGFIDMVFRHGGRYYLIDWKSNHLGNRTEEYRRERLVREMERELYPLQYLLYTVALDRYLAARIPGYRYETHFGGVRYVFLRGVDPQRPELGIYRDTPPAALVKELGSLLIGSAGGNHAL</sequence>
<evidence type="ECO:0000256" key="8">
    <source>
        <dbReference type="ARBA" id="ARBA00022840"/>
    </source>
</evidence>
<dbReference type="SUPFAM" id="SSF52980">
    <property type="entry name" value="Restriction endonuclease-like"/>
    <property type="match status" value="1"/>
</dbReference>
<dbReference type="InterPro" id="IPR004586">
    <property type="entry name" value="RecB"/>
</dbReference>
<evidence type="ECO:0000256" key="5">
    <source>
        <dbReference type="ARBA" id="ARBA00022801"/>
    </source>
</evidence>
<evidence type="ECO:0000256" key="12">
    <source>
        <dbReference type="ARBA" id="ARBA00023235"/>
    </source>
</evidence>
<dbReference type="GO" id="GO:0005829">
    <property type="term" value="C:cytosol"/>
    <property type="evidence" value="ECO:0007669"/>
    <property type="project" value="TreeGrafter"/>
</dbReference>
<keyword evidence="6 16" id="KW-0347">Helicase</keyword>
<evidence type="ECO:0000256" key="16">
    <source>
        <dbReference type="PROSITE-ProRule" id="PRU00560"/>
    </source>
</evidence>
<keyword evidence="9" id="KW-0460">Magnesium</keyword>
<protein>
    <recommendedName>
        <fullName evidence="14">DNA 3'-5' helicase</fullName>
        <ecNumber evidence="14">5.6.2.4</ecNumber>
    </recommendedName>
</protein>
<keyword evidence="3 16" id="KW-0547">Nucleotide-binding</keyword>
<dbReference type="GO" id="GO:0003677">
    <property type="term" value="F:DNA binding"/>
    <property type="evidence" value="ECO:0007669"/>
    <property type="project" value="UniProtKB-KW"/>
</dbReference>
<dbReference type="PROSITE" id="PS51198">
    <property type="entry name" value="UVRD_HELICASE_ATP_BIND"/>
    <property type="match status" value="1"/>
</dbReference>
<dbReference type="EMBL" id="CP009788">
    <property type="protein sequence ID" value="AJE04845.1"/>
    <property type="molecule type" value="Genomic_DNA"/>
</dbReference>
<dbReference type="InterPro" id="IPR011335">
    <property type="entry name" value="Restrct_endonuc-II-like"/>
</dbReference>
<keyword evidence="7" id="KW-0269">Exonuclease</keyword>
<keyword evidence="12" id="KW-0413">Isomerase</keyword>
<proteinExistence type="inferred from homology"/>
<dbReference type="Pfam" id="PF13361">
    <property type="entry name" value="UvrD_C"/>
    <property type="match status" value="1"/>
</dbReference>
<feature type="domain" description="UvrD-like helicase C-terminal" evidence="19">
    <location>
        <begin position="476"/>
        <end position="742"/>
    </location>
</feature>
<dbReference type="GO" id="GO:0005524">
    <property type="term" value="F:ATP binding"/>
    <property type="evidence" value="ECO:0007669"/>
    <property type="project" value="UniProtKB-UniRule"/>
</dbReference>
<evidence type="ECO:0000256" key="6">
    <source>
        <dbReference type="ARBA" id="ARBA00022806"/>
    </source>
</evidence>
<evidence type="ECO:0000259" key="18">
    <source>
        <dbReference type="PROSITE" id="PS51198"/>
    </source>
</evidence>
<evidence type="ECO:0000256" key="11">
    <source>
        <dbReference type="ARBA" id="ARBA00023204"/>
    </source>
</evidence>
<dbReference type="HAMAP" id="MF_01485">
    <property type="entry name" value="RecB"/>
    <property type="match status" value="1"/>
</dbReference>
<dbReference type="GO" id="GO:0043138">
    <property type="term" value="F:3'-5' DNA helicase activity"/>
    <property type="evidence" value="ECO:0007669"/>
    <property type="project" value="UniProtKB-EC"/>
</dbReference>
<dbReference type="GO" id="GO:0000725">
    <property type="term" value="P:recombinational repair"/>
    <property type="evidence" value="ECO:0007669"/>
    <property type="project" value="TreeGrafter"/>
</dbReference>
<dbReference type="GO" id="GO:0046872">
    <property type="term" value="F:metal ion binding"/>
    <property type="evidence" value="ECO:0007669"/>
    <property type="project" value="UniProtKB-KW"/>
</dbReference>
<dbReference type="InterPro" id="IPR014016">
    <property type="entry name" value="UvrD-like_ATP-bd"/>
</dbReference>
<dbReference type="GO" id="GO:0016887">
    <property type="term" value="F:ATP hydrolysis activity"/>
    <property type="evidence" value="ECO:0007669"/>
    <property type="project" value="RHEA"/>
</dbReference>
<keyword evidence="1" id="KW-0540">Nuclease</keyword>
<dbReference type="PANTHER" id="PTHR11070">
    <property type="entry name" value="UVRD / RECB / PCRA DNA HELICASE FAMILY MEMBER"/>
    <property type="match status" value="1"/>
</dbReference>
<evidence type="ECO:0000313" key="20">
    <source>
        <dbReference type="EMBL" id="AJE04845.1"/>
    </source>
</evidence>
<dbReference type="HOGENOM" id="CLU_001114_6_1_7"/>
<dbReference type="GO" id="GO:0008854">
    <property type="term" value="F:exodeoxyribonuclease V activity"/>
    <property type="evidence" value="ECO:0007669"/>
    <property type="project" value="InterPro"/>
</dbReference>
<keyword evidence="2" id="KW-0479">Metal-binding</keyword>
<dbReference type="InterPro" id="IPR011604">
    <property type="entry name" value="PDDEXK-like_dom_sf"/>
</dbReference>
<dbReference type="InterPro" id="IPR000212">
    <property type="entry name" value="DNA_helicase_UvrD/REP"/>
</dbReference>
<evidence type="ECO:0000256" key="1">
    <source>
        <dbReference type="ARBA" id="ARBA00022722"/>
    </source>
</evidence>
<dbReference type="Proteomes" id="UP000057609">
    <property type="component" value="Chromosome"/>
</dbReference>
<evidence type="ECO:0000256" key="7">
    <source>
        <dbReference type="ARBA" id="ARBA00022839"/>
    </source>
</evidence>
<keyword evidence="5 16" id="KW-0378">Hydrolase</keyword>
<feature type="compositionally biased region" description="Basic and acidic residues" evidence="17">
    <location>
        <begin position="921"/>
        <end position="935"/>
    </location>
</feature>
<comment type="catalytic activity">
    <reaction evidence="13">
        <text>Couples ATP hydrolysis with the unwinding of duplex DNA by translocating in the 3'-5' direction.</text>
        <dbReference type="EC" id="5.6.2.4"/>
    </reaction>
</comment>
<comment type="catalytic activity">
    <reaction evidence="15">
        <text>ATP + H2O = ADP + phosphate + H(+)</text>
        <dbReference type="Rhea" id="RHEA:13065"/>
        <dbReference type="ChEBI" id="CHEBI:15377"/>
        <dbReference type="ChEBI" id="CHEBI:15378"/>
        <dbReference type="ChEBI" id="CHEBI:30616"/>
        <dbReference type="ChEBI" id="CHEBI:43474"/>
        <dbReference type="ChEBI" id="CHEBI:456216"/>
        <dbReference type="EC" id="5.6.2.4"/>
    </reaction>
</comment>
<keyword evidence="21" id="KW-1185">Reference proteome</keyword>
<dbReference type="PANTHER" id="PTHR11070:SF23">
    <property type="entry name" value="RECBCD ENZYME SUBUNIT RECB"/>
    <property type="match status" value="1"/>
</dbReference>
<dbReference type="CDD" id="cd22352">
    <property type="entry name" value="RecB_C-like"/>
    <property type="match status" value="1"/>
</dbReference>
<dbReference type="EC" id="5.6.2.4" evidence="14"/>
<keyword evidence="10" id="KW-0238">DNA-binding</keyword>
<dbReference type="KEGG" id="gpi:GPICK_06990"/>